<sequence>MPLISLIIYSLAARNFGSSGIESKGTLDQPACASLLVLTALCWSSCSPLYPVLPSLTGIPHLTYSHSVLLSFTKPWVSTRLGSSRTTALWKTTLLLPDVLCSLNHLSSNSSRPETEAQSCVHQANATSCPLLSVLLLLDRASAPAPLIQH</sequence>
<protein>
    <submittedName>
        <fullName evidence="1">Uncharacterized protein</fullName>
    </submittedName>
</protein>
<keyword evidence="2" id="KW-1185">Reference proteome</keyword>
<name>A0AAE0Y1P6_9GAST</name>
<accession>A0AAE0Y1P6</accession>
<evidence type="ECO:0000313" key="2">
    <source>
        <dbReference type="Proteomes" id="UP001283361"/>
    </source>
</evidence>
<comment type="caution">
    <text evidence="1">The sequence shown here is derived from an EMBL/GenBank/DDBJ whole genome shotgun (WGS) entry which is preliminary data.</text>
</comment>
<dbReference type="EMBL" id="JAWDGP010007144">
    <property type="protein sequence ID" value="KAK3729372.1"/>
    <property type="molecule type" value="Genomic_DNA"/>
</dbReference>
<organism evidence="1 2">
    <name type="scientific">Elysia crispata</name>
    <name type="common">lettuce slug</name>
    <dbReference type="NCBI Taxonomy" id="231223"/>
    <lineage>
        <taxon>Eukaryota</taxon>
        <taxon>Metazoa</taxon>
        <taxon>Spiralia</taxon>
        <taxon>Lophotrochozoa</taxon>
        <taxon>Mollusca</taxon>
        <taxon>Gastropoda</taxon>
        <taxon>Heterobranchia</taxon>
        <taxon>Euthyneura</taxon>
        <taxon>Panpulmonata</taxon>
        <taxon>Sacoglossa</taxon>
        <taxon>Placobranchoidea</taxon>
        <taxon>Plakobranchidae</taxon>
        <taxon>Elysia</taxon>
    </lineage>
</organism>
<dbReference type="AlphaFoldDB" id="A0AAE0Y1P6"/>
<evidence type="ECO:0000313" key="1">
    <source>
        <dbReference type="EMBL" id="KAK3729372.1"/>
    </source>
</evidence>
<proteinExistence type="predicted"/>
<reference evidence="1" key="1">
    <citation type="journal article" date="2023" name="G3 (Bethesda)">
        <title>A reference genome for the long-term kleptoplast-retaining sea slug Elysia crispata morphotype clarki.</title>
        <authorList>
            <person name="Eastman K.E."/>
            <person name="Pendleton A.L."/>
            <person name="Shaikh M.A."/>
            <person name="Suttiyut T."/>
            <person name="Ogas R."/>
            <person name="Tomko P."/>
            <person name="Gavelis G."/>
            <person name="Widhalm J.R."/>
            <person name="Wisecaver J.H."/>
        </authorList>
    </citation>
    <scope>NUCLEOTIDE SEQUENCE</scope>
    <source>
        <strain evidence="1">ECLA1</strain>
    </source>
</reference>
<dbReference type="Proteomes" id="UP001283361">
    <property type="component" value="Unassembled WGS sequence"/>
</dbReference>
<gene>
    <name evidence="1" type="ORF">RRG08_053571</name>
</gene>